<organism evidence="2 3">
    <name type="scientific">Patulibacter medicamentivorans</name>
    <dbReference type="NCBI Taxonomy" id="1097667"/>
    <lineage>
        <taxon>Bacteria</taxon>
        <taxon>Bacillati</taxon>
        <taxon>Actinomycetota</taxon>
        <taxon>Thermoleophilia</taxon>
        <taxon>Solirubrobacterales</taxon>
        <taxon>Patulibacteraceae</taxon>
        <taxon>Patulibacter</taxon>
    </lineage>
</organism>
<gene>
    <name evidence="2" type="ORF">PAI11_22180</name>
</gene>
<evidence type="ECO:0000313" key="3">
    <source>
        <dbReference type="Proteomes" id="UP000005143"/>
    </source>
</evidence>
<dbReference type="Proteomes" id="UP000005143">
    <property type="component" value="Unassembled WGS sequence"/>
</dbReference>
<dbReference type="InterPro" id="IPR025855">
    <property type="entry name" value="Replic_Relax"/>
</dbReference>
<comment type="caution">
    <text evidence="2">The sequence shown here is derived from an EMBL/GenBank/DDBJ whole genome shotgun (WGS) entry which is preliminary data.</text>
</comment>
<proteinExistence type="predicted"/>
<keyword evidence="3" id="KW-1185">Reference proteome</keyword>
<reference evidence="2 3" key="1">
    <citation type="journal article" date="2013" name="Biodegradation">
        <title>Quantitative proteomic analysis of ibuprofen-degrading Patulibacter sp. strain I11.</title>
        <authorList>
            <person name="Almeida B."/>
            <person name="Kjeldal H."/>
            <person name="Lolas I."/>
            <person name="Knudsen A.D."/>
            <person name="Carvalho G."/>
            <person name="Nielsen K.L."/>
            <person name="Barreto Crespo M.T."/>
            <person name="Stensballe A."/>
            <person name="Nielsen J.L."/>
        </authorList>
    </citation>
    <scope>NUCLEOTIDE SEQUENCE [LARGE SCALE GENOMIC DNA]</scope>
    <source>
        <strain evidence="2 3">I11</strain>
    </source>
</reference>
<dbReference type="Pfam" id="PF13814">
    <property type="entry name" value="Replic_Relax"/>
    <property type="match status" value="1"/>
</dbReference>
<protein>
    <submittedName>
        <fullName evidence="2">Uncharacterized protein</fullName>
    </submittedName>
</protein>
<dbReference type="EMBL" id="AGUD01000196">
    <property type="protein sequence ID" value="EHN10908.1"/>
    <property type="molecule type" value="Genomic_DNA"/>
</dbReference>
<evidence type="ECO:0000256" key="1">
    <source>
        <dbReference type="SAM" id="MobiDB-lite"/>
    </source>
</evidence>
<accession>H0E5Y8</accession>
<name>H0E5Y8_9ACTN</name>
<evidence type="ECO:0000313" key="2">
    <source>
        <dbReference type="EMBL" id="EHN10908.1"/>
    </source>
</evidence>
<feature type="region of interest" description="Disordered" evidence="1">
    <location>
        <begin position="259"/>
        <end position="280"/>
    </location>
</feature>
<dbReference type="AlphaFoldDB" id="H0E5Y8"/>
<sequence length="280" mass="31420">MYQHRLLSTAQVHELHTPDTSLRWCQRLLFDTEQAGLTESVRRPGGEKLHFLTARGADAVETIPSRGELRRKLVRREQAAGPLQQHTLAVNDVGLAFVRNARRHDDDCPPLAWRHEIAHPIGGGAQRGKGELLIADAVLTYTTVTAGRVTVDYRFIELDRGTMATDALAQKLVRYSRLLDYRGAKAAPGEQPLWRRHFPVFPHVLVVLAHRPRGQLRRRGHRALALARSFEGDRLAGLVSCCLLEDLLADGPEAPIFTPIEDPGSQRAWVRPRDDEEPES</sequence>